<keyword evidence="5" id="KW-0808">Transferase</keyword>
<name>A0A1T4SCT9_9GAMM</name>
<dbReference type="STRING" id="64969.SAMN02745127_02947"/>
<dbReference type="AlphaFoldDB" id="A0A1T4SCT9"/>
<comment type="caution">
    <text evidence="12">The sequence shown here is derived from an EMBL/GenBank/DDBJ whole genome shotgun (WGS) entry which is preliminary data.</text>
</comment>
<keyword evidence="9 10" id="KW-0472">Membrane</keyword>
<dbReference type="EC" id="2.7.13.3" evidence="3"/>
<organism evidence="12 13">
    <name type="scientific">Oceanospirillum multiglobuliferum</name>
    <dbReference type="NCBI Taxonomy" id="64969"/>
    <lineage>
        <taxon>Bacteria</taxon>
        <taxon>Pseudomonadati</taxon>
        <taxon>Pseudomonadota</taxon>
        <taxon>Gammaproteobacteria</taxon>
        <taxon>Oceanospirillales</taxon>
        <taxon>Oceanospirillaceae</taxon>
        <taxon>Oceanospirillum</taxon>
    </lineage>
</organism>
<dbReference type="InterPro" id="IPR003594">
    <property type="entry name" value="HATPase_dom"/>
</dbReference>
<dbReference type="SMART" id="SM00387">
    <property type="entry name" value="HATPase_c"/>
    <property type="match status" value="1"/>
</dbReference>
<evidence type="ECO:0000256" key="2">
    <source>
        <dbReference type="ARBA" id="ARBA00004370"/>
    </source>
</evidence>
<protein>
    <recommendedName>
        <fullName evidence="3">histidine kinase</fullName>
        <ecNumber evidence="3">2.7.13.3</ecNumber>
    </recommendedName>
</protein>
<keyword evidence="8 10" id="KW-1133">Transmembrane helix</keyword>
<evidence type="ECO:0000256" key="10">
    <source>
        <dbReference type="SAM" id="Phobius"/>
    </source>
</evidence>
<dbReference type="GO" id="GO:0005886">
    <property type="term" value="C:plasma membrane"/>
    <property type="evidence" value="ECO:0007669"/>
    <property type="project" value="TreeGrafter"/>
</dbReference>
<evidence type="ECO:0000256" key="1">
    <source>
        <dbReference type="ARBA" id="ARBA00000085"/>
    </source>
</evidence>
<keyword evidence="13" id="KW-1185">Reference proteome</keyword>
<sequence length="442" mass="50452">MNLDKKAPSIERQLRNRLLLALLLVLVLCALLIQGLSRELTYNYVKSRLQHDAESLIAALVLKPGQAVQLQENRIPDVYRRAFSGHYYRIKVGDQLIESRSLWDLNLPITLYDKQTLSPHEHGVDNQLWLSLTTSITKQNQPVDIWLAEDVQPLEHDRKLFSFLILLLLFISFAALWWLQGRGLRQSFKIFEQLRLQVQSLHQGDNSLIQLTPPQEVAPLSDEIGRLITQLSQRTERSRSALGNFAHELKRPLQQLHLQLDDLPDGQKMQMTETLAQIQYLLERELKRARIAGRCLPGKAFQPEEDLQPLLKVMQRIYPHIQFDLSLSGLEANAFVPIDRDDLLELLGNLIDNAAKFAHQKVQVQVEKHHQQICFTIQDDGAGVDDSALIQLTERGTRLDESVKGHGLGLSICKSIIESYQGRLAFESNREKGLTVIACFPL</sequence>
<gene>
    <name evidence="12" type="ORF">BTE48_11315</name>
</gene>
<keyword evidence="4" id="KW-0597">Phosphoprotein</keyword>
<comment type="catalytic activity">
    <reaction evidence="1">
        <text>ATP + protein L-histidine = ADP + protein N-phospho-L-histidine.</text>
        <dbReference type="EC" id="2.7.13.3"/>
    </reaction>
</comment>
<proteinExistence type="predicted"/>
<dbReference type="PROSITE" id="PS50109">
    <property type="entry name" value="HIS_KIN"/>
    <property type="match status" value="1"/>
</dbReference>
<evidence type="ECO:0000259" key="11">
    <source>
        <dbReference type="PROSITE" id="PS50109"/>
    </source>
</evidence>
<evidence type="ECO:0000256" key="7">
    <source>
        <dbReference type="ARBA" id="ARBA00022777"/>
    </source>
</evidence>
<dbReference type="EMBL" id="MTSM01000014">
    <property type="protein sequence ID" value="OPX55059.1"/>
    <property type="molecule type" value="Genomic_DNA"/>
</dbReference>
<dbReference type="InterPro" id="IPR050428">
    <property type="entry name" value="TCS_sensor_his_kinase"/>
</dbReference>
<dbReference type="InterPro" id="IPR036890">
    <property type="entry name" value="HATPase_C_sf"/>
</dbReference>
<dbReference type="GO" id="GO:0004673">
    <property type="term" value="F:protein histidine kinase activity"/>
    <property type="evidence" value="ECO:0007669"/>
    <property type="project" value="UniProtKB-EC"/>
</dbReference>
<dbReference type="PRINTS" id="PR00344">
    <property type="entry name" value="BCTRLSENSOR"/>
</dbReference>
<dbReference type="InterPro" id="IPR005467">
    <property type="entry name" value="His_kinase_dom"/>
</dbReference>
<evidence type="ECO:0000256" key="3">
    <source>
        <dbReference type="ARBA" id="ARBA00012438"/>
    </source>
</evidence>
<evidence type="ECO:0000256" key="5">
    <source>
        <dbReference type="ARBA" id="ARBA00022679"/>
    </source>
</evidence>
<evidence type="ECO:0000313" key="13">
    <source>
        <dbReference type="Proteomes" id="UP000191418"/>
    </source>
</evidence>
<reference evidence="12 13" key="1">
    <citation type="submission" date="2017-01" db="EMBL/GenBank/DDBJ databases">
        <title>Genome Sequencing of a Marine Spirillum, Oceanospirillum multiglobuliferum ATCC 33336, from Japan.</title>
        <authorList>
            <person name="Carney J.G."/>
            <person name="Trachtenberg A.M."/>
            <person name="Rheaume B.A."/>
            <person name="Linnane J.D."/>
            <person name="Pitts N.L."/>
            <person name="Mykles D.L."/>
            <person name="Maclea K.S."/>
        </authorList>
    </citation>
    <scope>NUCLEOTIDE SEQUENCE [LARGE SCALE GENOMIC DNA]</scope>
    <source>
        <strain evidence="12 13">ATCC 33336</strain>
    </source>
</reference>
<dbReference type="RefSeq" id="WP_078746462.1">
    <property type="nucleotide sequence ID" value="NZ_FUXG01000028.1"/>
</dbReference>
<dbReference type="GO" id="GO:0000160">
    <property type="term" value="P:phosphorelay signal transduction system"/>
    <property type="evidence" value="ECO:0007669"/>
    <property type="project" value="TreeGrafter"/>
</dbReference>
<evidence type="ECO:0000256" key="9">
    <source>
        <dbReference type="ARBA" id="ARBA00023136"/>
    </source>
</evidence>
<evidence type="ECO:0000313" key="12">
    <source>
        <dbReference type="EMBL" id="OPX55059.1"/>
    </source>
</evidence>
<dbReference type="InterPro" id="IPR004358">
    <property type="entry name" value="Sig_transdc_His_kin-like_C"/>
</dbReference>
<dbReference type="Gene3D" id="3.30.565.10">
    <property type="entry name" value="Histidine kinase-like ATPase, C-terminal domain"/>
    <property type="match status" value="1"/>
</dbReference>
<feature type="domain" description="Histidine kinase" evidence="11">
    <location>
        <begin position="244"/>
        <end position="442"/>
    </location>
</feature>
<dbReference type="Pfam" id="PF02518">
    <property type="entry name" value="HATPase_c"/>
    <property type="match status" value="1"/>
</dbReference>
<dbReference type="Proteomes" id="UP000191418">
    <property type="component" value="Unassembled WGS sequence"/>
</dbReference>
<comment type="subcellular location">
    <subcellularLocation>
        <location evidence="2">Membrane</location>
    </subcellularLocation>
</comment>
<keyword evidence="6 10" id="KW-0812">Transmembrane</keyword>
<evidence type="ECO:0000256" key="6">
    <source>
        <dbReference type="ARBA" id="ARBA00022692"/>
    </source>
</evidence>
<keyword evidence="7" id="KW-0418">Kinase</keyword>
<dbReference type="PANTHER" id="PTHR45436:SF5">
    <property type="entry name" value="SENSOR HISTIDINE KINASE TRCS"/>
    <property type="match status" value="1"/>
</dbReference>
<dbReference type="PANTHER" id="PTHR45436">
    <property type="entry name" value="SENSOR HISTIDINE KINASE YKOH"/>
    <property type="match status" value="1"/>
</dbReference>
<evidence type="ECO:0000256" key="4">
    <source>
        <dbReference type="ARBA" id="ARBA00022553"/>
    </source>
</evidence>
<accession>A0A1T4SCT9</accession>
<dbReference type="Gene3D" id="1.10.287.130">
    <property type="match status" value="1"/>
</dbReference>
<dbReference type="OrthoDB" id="9809567at2"/>
<feature type="transmembrane region" description="Helical" evidence="10">
    <location>
        <begin position="160"/>
        <end position="179"/>
    </location>
</feature>
<evidence type="ECO:0000256" key="8">
    <source>
        <dbReference type="ARBA" id="ARBA00022989"/>
    </source>
</evidence>
<dbReference type="SUPFAM" id="SSF55874">
    <property type="entry name" value="ATPase domain of HSP90 chaperone/DNA topoisomerase II/histidine kinase"/>
    <property type="match status" value="1"/>
</dbReference>